<feature type="binding site" evidence="4">
    <location>
        <position position="78"/>
    </location>
    <ligand>
        <name>Zn(2+)</name>
        <dbReference type="ChEBI" id="CHEBI:29105"/>
    </ligand>
</feature>
<reference evidence="6 7" key="1">
    <citation type="submission" date="2023-07" db="EMBL/GenBank/DDBJ databases">
        <title>Genomic Encyclopedia of Type Strains, Phase IV (KMG-IV): sequencing the most valuable type-strain genomes for metagenomic binning, comparative biology and taxonomic classification.</title>
        <authorList>
            <person name="Goeker M."/>
        </authorList>
    </citation>
    <scope>NUCLEOTIDE SEQUENCE [LARGE SCALE GENOMIC DNA]</scope>
    <source>
        <strain evidence="6 7">DSM 22170</strain>
    </source>
</reference>
<evidence type="ECO:0000256" key="4">
    <source>
        <dbReference type="HAMAP-Rule" id="MF_01281"/>
    </source>
</evidence>
<keyword evidence="3 4" id="KW-0862">Zinc</keyword>
<name>A0ABU1IT03_9BACL</name>
<feature type="binding site" evidence="4">
    <location>
        <position position="165"/>
    </location>
    <ligand>
        <name>substrate</name>
    </ligand>
</feature>
<comment type="cofactor">
    <cofactor evidence="4">
        <name>Zn(2+)</name>
        <dbReference type="ChEBI" id="CHEBI:29105"/>
    </cofactor>
    <text evidence="4">Binds 1 zinc ion per subunit.</text>
</comment>
<evidence type="ECO:0000256" key="2">
    <source>
        <dbReference type="ARBA" id="ARBA00022801"/>
    </source>
</evidence>
<feature type="binding site" evidence="4">
    <location>
        <position position="157"/>
    </location>
    <ligand>
        <name>substrate</name>
    </ligand>
</feature>
<dbReference type="CDD" id="cd01298">
    <property type="entry name" value="ATZ_TRZ_like"/>
    <property type="match status" value="1"/>
</dbReference>
<protein>
    <recommendedName>
        <fullName evidence="4">5-methylthioadenosine/S-adenosylhomocysteine deaminase</fullName>
        <shortName evidence="4">MTA/SAH deaminase</shortName>
        <ecNumber evidence="4">3.5.4.28</ecNumber>
        <ecNumber evidence="4">3.5.4.31</ecNumber>
    </recommendedName>
</protein>
<comment type="function">
    <text evidence="4">Catalyzes the deamination of 5-methylthioadenosine and S-adenosyl-L-homocysteine into 5-methylthioinosine and S-inosyl-L-homocysteine, respectively. Is also able to deaminate adenosine.</text>
</comment>
<accession>A0ABU1IT03</accession>
<evidence type="ECO:0000313" key="7">
    <source>
        <dbReference type="Proteomes" id="UP001185028"/>
    </source>
</evidence>
<feature type="binding site" evidence="4">
    <location>
        <position position="311"/>
    </location>
    <ligand>
        <name>Zn(2+)</name>
        <dbReference type="ChEBI" id="CHEBI:29105"/>
    </ligand>
</feature>
<feature type="binding site" evidence="4">
    <location>
        <position position="311"/>
    </location>
    <ligand>
        <name>substrate</name>
    </ligand>
</feature>
<feature type="binding site" evidence="4">
    <location>
        <position position="105"/>
    </location>
    <ligand>
        <name>substrate</name>
    </ligand>
</feature>
<feature type="domain" description="Amidohydrolase-related" evidence="5">
    <location>
        <begin position="68"/>
        <end position="414"/>
    </location>
</feature>
<dbReference type="GO" id="GO:0050270">
    <property type="term" value="F:S-adenosylhomocysteine deaminase activity"/>
    <property type="evidence" value="ECO:0007669"/>
    <property type="project" value="UniProtKB-EC"/>
</dbReference>
<dbReference type="PANTHER" id="PTHR43794:SF11">
    <property type="entry name" value="AMIDOHYDROLASE-RELATED DOMAIN-CONTAINING PROTEIN"/>
    <property type="match status" value="1"/>
</dbReference>
<dbReference type="Proteomes" id="UP001185028">
    <property type="component" value="Unassembled WGS sequence"/>
</dbReference>
<dbReference type="EC" id="3.5.4.31" evidence="4"/>
<feature type="binding site" evidence="4">
    <location>
        <position position="195"/>
    </location>
    <ligand>
        <name>substrate</name>
    </ligand>
</feature>
<dbReference type="InterPro" id="IPR050287">
    <property type="entry name" value="MTA/SAH_deaminase"/>
</dbReference>
<dbReference type="EMBL" id="JAVDQH010000001">
    <property type="protein sequence ID" value="MDR6242384.1"/>
    <property type="molecule type" value="Genomic_DNA"/>
</dbReference>
<organism evidence="6 7">
    <name type="scientific">Paenibacillus hunanensis</name>
    <dbReference type="NCBI Taxonomy" id="539262"/>
    <lineage>
        <taxon>Bacteria</taxon>
        <taxon>Bacillati</taxon>
        <taxon>Bacillota</taxon>
        <taxon>Bacilli</taxon>
        <taxon>Bacillales</taxon>
        <taxon>Paenibacillaceae</taxon>
        <taxon>Paenibacillus</taxon>
    </lineage>
</organism>
<keyword evidence="1 4" id="KW-0479">Metal-binding</keyword>
<feature type="binding site" evidence="4">
    <location>
        <position position="222"/>
    </location>
    <ligand>
        <name>Zn(2+)</name>
        <dbReference type="ChEBI" id="CHEBI:29105"/>
    </ligand>
</feature>
<dbReference type="PANTHER" id="PTHR43794">
    <property type="entry name" value="AMINOHYDROLASE SSNA-RELATED"/>
    <property type="match status" value="1"/>
</dbReference>
<evidence type="ECO:0000256" key="1">
    <source>
        <dbReference type="ARBA" id="ARBA00022723"/>
    </source>
</evidence>
<dbReference type="GO" id="GO:0090614">
    <property type="term" value="F:5'-methylthioadenosine deaminase activity"/>
    <property type="evidence" value="ECO:0007669"/>
    <property type="project" value="UniProtKB-EC"/>
</dbReference>
<dbReference type="Gene3D" id="2.30.40.10">
    <property type="entry name" value="Urease, subunit C, domain 1"/>
    <property type="match status" value="1"/>
</dbReference>
<dbReference type="InterPro" id="IPR023512">
    <property type="entry name" value="Deaminase_MtaD/DadD"/>
</dbReference>
<evidence type="ECO:0000256" key="3">
    <source>
        <dbReference type="ARBA" id="ARBA00022833"/>
    </source>
</evidence>
<evidence type="ECO:0000259" key="5">
    <source>
        <dbReference type="Pfam" id="PF01979"/>
    </source>
</evidence>
<keyword evidence="2 4" id="KW-0378">Hydrolase</keyword>
<dbReference type="Pfam" id="PF01979">
    <property type="entry name" value="Amidohydro_1"/>
    <property type="match status" value="1"/>
</dbReference>
<feature type="binding site" evidence="4">
    <location>
        <position position="76"/>
    </location>
    <ligand>
        <name>Zn(2+)</name>
        <dbReference type="ChEBI" id="CHEBI:29105"/>
    </ligand>
</feature>
<dbReference type="SUPFAM" id="SSF51556">
    <property type="entry name" value="Metallo-dependent hydrolases"/>
    <property type="match status" value="1"/>
</dbReference>
<dbReference type="InterPro" id="IPR006680">
    <property type="entry name" value="Amidohydro-rel"/>
</dbReference>
<dbReference type="RefSeq" id="WP_188774844.1">
    <property type="nucleotide sequence ID" value="NZ_BMMB01000003.1"/>
</dbReference>
<keyword evidence="7" id="KW-1185">Reference proteome</keyword>
<comment type="caution">
    <text evidence="6">The sequence shown here is derived from an EMBL/GenBank/DDBJ whole genome shotgun (WGS) entry which is preliminary data.</text>
</comment>
<dbReference type="SUPFAM" id="SSF51338">
    <property type="entry name" value="Composite domain of metallo-dependent hydrolases"/>
    <property type="match status" value="1"/>
</dbReference>
<feature type="binding site" evidence="4">
    <location>
        <position position="225"/>
    </location>
    <ligand>
        <name>substrate</name>
    </ligand>
</feature>
<proteinExistence type="inferred from homology"/>
<sequence length="444" mass="49534">MSAKLWIQQATIITMRGEEDVFVGDILVEEDRILGVYGLQQDERQQLEQAIAQWGTIDRTIDASGMAVMPGLINAHQHTPMNLLKCFSDDLKLMDWLEQKMFPAEARMTPEDIYWGSKLSMAEMIRSGTTTFADMYIHMNQIAHAVEETGMRASLTRGLVFGDDRVQERMQEAVDLVERWHGGADGRITTMFGPHAPYTCPPDQLRAVIQLAESYRLPIHIHLAETREETAQIDERYGQTPTQYLYELGLFQQLHVLLAHGVHISEHDMSYLEGMRGGISHNPLSNMKLGCGIAPVLELQRRGITVGLGTDGAGSASTLDMFAGIRAASLLQKLHYGDPAIESAYRFLQMATIDSARLLQLDHEVGTIEIGKKADLILIDLNKPHLQPLHHVISAIAYAVNGADVHTTIVNGQVLMHKRELLTLDEQQVLKEGSMRSKRLVAGL</sequence>
<comment type="catalytic activity">
    <reaction evidence="4">
        <text>S-adenosyl-L-homocysteine + H2O + H(+) = S-inosyl-L-homocysteine + NH4(+)</text>
        <dbReference type="Rhea" id="RHEA:20716"/>
        <dbReference type="ChEBI" id="CHEBI:15377"/>
        <dbReference type="ChEBI" id="CHEBI:15378"/>
        <dbReference type="ChEBI" id="CHEBI:28938"/>
        <dbReference type="ChEBI" id="CHEBI:57856"/>
        <dbReference type="ChEBI" id="CHEBI:57985"/>
        <dbReference type="EC" id="3.5.4.28"/>
    </reaction>
</comment>
<comment type="catalytic activity">
    <reaction evidence="4">
        <text>S-methyl-5'-thioadenosine + H2O + H(+) = S-methyl-5'-thioinosine + NH4(+)</text>
        <dbReference type="Rhea" id="RHEA:25025"/>
        <dbReference type="ChEBI" id="CHEBI:15377"/>
        <dbReference type="ChEBI" id="CHEBI:15378"/>
        <dbReference type="ChEBI" id="CHEBI:17509"/>
        <dbReference type="ChEBI" id="CHEBI:28938"/>
        <dbReference type="ChEBI" id="CHEBI:48595"/>
        <dbReference type="EC" id="3.5.4.31"/>
    </reaction>
</comment>
<comment type="similarity">
    <text evidence="4">Belongs to the metallo-dependent hydrolases superfamily. MTA/SAH deaminase family.</text>
</comment>
<dbReference type="Gene3D" id="3.20.20.140">
    <property type="entry name" value="Metal-dependent hydrolases"/>
    <property type="match status" value="1"/>
</dbReference>
<gene>
    <name evidence="4" type="primary">mtaD</name>
    <name evidence="6" type="ORF">JOC58_000268</name>
</gene>
<dbReference type="InterPro" id="IPR011059">
    <property type="entry name" value="Metal-dep_hydrolase_composite"/>
</dbReference>
<dbReference type="EC" id="3.5.4.28" evidence="4"/>
<evidence type="ECO:0000313" key="6">
    <source>
        <dbReference type="EMBL" id="MDR6242384.1"/>
    </source>
</evidence>
<dbReference type="HAMAP" id="MF_01281">
    <property type="entry name" value="MTA_SAH_deamin"/>
    <property type="match status" value="1"/>
</dbReference>
<dbReference type="InterPro" id="IPR032466">
    <property type="entry name" value="Metal_Hydrolase"/>
</dbReference>